<accession>A0A1V2VQX1</accession>
<dbReference type="GO" id="GO:0016874">
    <property type="term" value="F:ligase activity"/>
    <property type="evidence" value="ECO:0007669"/>
    <property type="project" value="UniProtKB-KW"/>
</dbReference>
<dbReference type="EMBL" id="MUTJ01000109">
    <property type="protein sequence ID" value="ONU74040.1"/>
    <property type="molecule type" value="Genomic_DNA"/>
</dbReference>
<feature type="domain" description="Gamma-glutamylcyclotransferase AIG2-like" evidence="1">
    <location>
        <begin position="12"/>
        <end position="117"/>
    </location>
</feature>
<evidence type="ECO:0000313" key="2">
    <source>
        <dbReference type="EMBL" id="ONU74040.1"/>
    </source>
</evidence>
<reference evidence="2 3" key="1">
    <citation type="submission" date="2016-08" db="EMBL/GenBank/DDBJ databases">
        <authorList>
            <person name="Seilhamer J.J."/>
        </authorList>
    </citation>
    <scope>NUCLEOTIDE SEQUENCE [LARGE SCALE GENOMIC DNA]</scope>
    <source>
        <strain evidence="2 3">VC14762</strain>
    </source>
</reference>
<dbReference type="AlphaFoldDB" id="A0A1V2VQX1"/>
<name>A0A1V2VQX1_9BURK</name>
<protein>
    <submittedName>
        <fullName evidence="2">UDP-N-acetylmuramate--alanine ligase</fullName>
    </submittedName>
</protein>
<evidence type="ECO:0000259" key="1">
    <source>
        <dbReference type="Pfam" id="PF06094"/>
    </source>
</evidence>
<dbReference type="RefSeq" id="WP_060211111.1">
    <property type="nucleotide sequence ID" value="NZ_CADETK010000016.1"/>
</dbReference>
<keyword evidence="2" id="KW-0436">Ligase</keyword>
<gene>
    <name evidence="2" type="ORF">A8E72_39325</name>
</gene>
<dbReference type="CDD" id="cd06661">
    <property type="entry name" value="GGCT_like"/>
    <property type="match status" value="1"/>
</dbReference>
<proteinExistence type="predicted"/>
<dbReference type="InterPro" id="IPR036568">
    <property type="entry name" value="GGCT-like_sf"/>
</dbReference>
<dbReference type="SUPFAM" id="SSF110857">
    <property type="entry name" value="Gamma-glutamyl cyclotransferase-like"/>
    <property type="match status" value="1"/>
</dbReference>
<dbReference type="OrthoDB" id="9798388at2"/>
<sequence length="124" mass="13701">MSRSAPAFSEHLFSYGTLQLDQVQLATFGRKLDGHADAIPGYAMTMLRIDDPDVVATSGKTHHPVVTYTGQTGDRVTGTVFAITRDELQHADDYEVDAYRRERVVLESGVAAWVYVDARSPRAD</sequence>
<dbReference type="Pfam" id="PF06094">
    <property type="entry name" value="GGACT"/>
    <property type="match status" value="1"/>
</dbReference>
<comment type="caution">
    <text evidence="2">The sequence shown here is derived from an EMBL/GenBank/DDBJ whole genome shotgun (WGS) entry which is preliminary data.</text>
</comment>
<dbReference type="Proteomes" id="UP000188543">
    <property type="component" value="Unassembled WGS sequence"/>
</dbReference>
<dbReference type="Gene3D" id="3.10.490.10">
    <property type="entry name" value="Gamma-glutamyl cyclotransferase-like"/>
    <property type="match status" value="1"/>
</dbReference>
<dbReference type="InterPro" id="IPR013024">
    <property type="entry name" value="GGCT-like"/>
</dbReference>
<dbReference type="InterPro" id="IPR009288">
    <property type="entry name" value="AIG2-like_dom"/>
</dbReference>
<evidence type="ECO:0000313" key="3">
    <source>
        <dbReference type="Proteomes" id="UP000188543"/>
    </source>
</evidence>
<organism evidence="2 3">
    <name type="scientific">Burkholderia cenocepacia</name>
    <dbReference type="NCBI Taxonomy" id="95486"/>
    <lineage>
        <taxon>Bacteria</taxon>
        <taxon>Pseudomonadati</taxon>
        <taxon>Pseudomonadota</taxon>
        <taxon>Betaproteobacteria</taxon>
        <taxon>Burkholderiales</taxon>
        <taxon>Burkholderiaceae</taxon>
        <taxon>Burkholderia</taxon>
        <taxon>Burkholderia cepacia complex</taxon>
    </lineage>
</organism>